<dbReference type="EMBL" id="UINC01091656">
    <property type="protein sequence ID" value="SVC44591.1"/>
    <property type="molecule type" value="Genomic_DNA"/>
</dbReference>
<feature type="domain" description="KARI N-terminal Rossmann" evidence="10">
    <location>
        <begin position="1"/>
        <end position="184"/>
    </location>
</feature>
<dbReference type="GO" id="GO:0009099">
    <property type="term" value="P:L-valine biosynthetic process"/>
    <property type="evidence" value="ECO:0007669"/>
    <property type="project" value="UniProtKB-UniPathway"/>
</dbReference>
<dbReference type="NCBIfam" id="TIGR00465">
    <property type="entry name" value="ilvC"/>
    <property type="match status" value="1"/>
</dbReference>
<evidence type="ECO:0000256" key="7">
    <source>
        <dbReference type="ARBA" id="ARBA00022842"/>
    </source>
</evidence>
<protein>
    <recommendedName>
        <fullName evidence="13">KARI N-terminal Rossmann domain-containing protein</fullName>
    </recommendedName>
</protein>
<dbReference type="PROSITE" id="PS51851">
    <property type="entry name" value="KARI_C"/>
    <property type="match status" value="1"/>
</dbReference>
<evidence type="ECO:0000256" key="1">
    <source>
        <dbReference type="ARBA" id="ARBA00001946"/>
    </source>
</evidence>
<reference evidence="12" key="1">
    <citation type="submission" date="2018-05" db="EMBL/GenBank/DDBJ databases">
        <authorList>
            <person name="Lanie J.A."/>
            <person name="Ng W.-L."/>
            <person name="Kazmierczak K.M."/>
            <person name="Andrzejewski T.M."/>
            <person name="Davidsen T.M."/>
            <person name="Wayne K.J."/>
            <person name="Tettelin H."/>
            <person name="Glass J.I."/>
            <person name="Rusch D."/>
            <person name="Podicherti R."/>
            <person name="Tsui H.-C.T."/>
            <person name="Winkler M.E."/>
        </authorList>
    </citation>
    <scope>NUCLEOTIDE SEQUENCE</scope>
</reference>
<dbReference type="InterPro" id="IPR000506">
    <property type="entry name" value="KARI_C"/>
</dbReference>
<dbReference type="Gene3D" id="6.10.240.10">
    <property type="match status" value="1"/>
</dbReference>
<dbReference type="AlphaFoldDB" id="A0A382MBG7"/>
<evidence type="ECO:0008006" key="13">
    <source>
        <dbReference type="Google" id="ProtNLM"/>
    </source>
</evidence>
<evidence type="ECO:0000256" key="5">
    <source>
        <dbReference type="ARBA" id="ARBA00022605"/>
    </source>
</evidence>
<dbReference type="GO" id="GO:0004455">
    <property type="term" value="F:ketol-acid reductoisomerase activity"/>
    <property type="evidence" value="ECO:0007669"/>
    <property type="project" value="InterPro"/>
</dbReference>
<evidence type="ECO:0000256" key="3">
    <source>
        <dbReference type="ARBA" id="ARBA00004885"/>
    </source>
</evidence>
<evidence type="ECO:0000256" key="8">
    <source>
        <dbReference type="ARBA" id="ARBA00023002"/>
    </source>
</evidence>
<dbReference type="Pfam" id="PF01450">
    <property type="entry name" value="KARI_C"/>
    <property type="match status" value="1"/>
</dbReference>
<evidence type="ECO:0000259" key="11">
    <source>
        <dbReference type="PROSITE" id="PS51851"/>
    </source>
</evidence>
<evidence type="ECO:0000256" key="4">
    <source>
        <dbReference type="ARBA" id="ARBA00010318"/>
    </source>
</evidence>
<evidence type="ECO:0000259" key="10">
    <source>
        <dbReference type="PROSITE" id="PS51850"/>
    </source>
</evidence>
<evidence type="ECO:0000313" key="12">
    <source>
        <dbReference type="EMBL" id="SVC44591.1"/>
    </source>
</evidence>
<dbReference type="InterPro" id="IPR008927">
    <property type="entry name" value="6-PGluconate_DH-like_C_sf"/>
</dbReference>
<dbReference type="SUPFAM" id="SSF51735">
    <property type="entry name" value="NAD(P)-binding Rossmann-fold domains"/>
    <property type="match status" value="1"/>
</dbReference>
<comment type="pathway">
    <text evidence="3">Amino-acid biosynthesis; L-isoleucine biosynthesis; L-isoleucine from 2-oxobutanoate: step 2/4.</text>
</comment>
<evidence type="ECO:0000256" key="6">
    <source>
        <dbReference type="ARBA" id="ARBA00022723"/>
    </source>
</evidence>
<keyword evidence="6" id="KW-0479">Metal-binding</keyword>
<gene>
    <name evidence="12" type="ORF">METZ01_LOCUS297445</name>
</gene>
<dbReference type="PIRSF" id="PIRSF000116">
    <property type="entry name" value="IlvC_gammaproteo"/>
    <property type="match status" value="1"/>
</dbReference>
<name>A0A382MBG7_9ZZZZ</name>
<dbReference type="GO" id="GO:0046872">
    <property type="term" value="F:metal ion binding"/>
    <property type="evidence" value="ECO:0007669"/>
    <property type="project" value="UniProtKB-KW"/>
</dbReference>
<dbReference type="InterPro" id="IPR013116">
    <property type="entry name" value="KARI_N"/>
</dbReference>
<evidence type="ECO:0000256" key="2">
    <source>
        <dbReference type="ARBA" id="ARBA00004864"/>
    </source>
</evidence>
<accession>A0A382MBG7</accession>
<dbReference type="InterPro" id="IPR014359">
    <property type="entry name" value="KARI_prok"/>
</dbReference>
<dbReference type="GO" id="GO:0050661">
    <property type="term" value="F:NADP binding"/>
    <property type="evidence" value="ECO:0007669"/>
    <property type="project" value="InterPro"/>
</dbReference>
<dbReference type="SUPFAM" id="SSF48179">
    <property type="entry name" value="6-phosphogluconate dehydrogenase C-terminal domain-like"/>
    <property type="match status" value="1"/>
</dbReference>
<dbReference type="UniPathway" id="UPA00049">
    <property type="reaction ID" value="UER00060"/>
</dbReference>
<dbReference type="InterPro" id="IPR036291">
    <property type="entry name" value="NAD(P)-bd_dom_sf"/>
</dbReference>
<dbReference type="GO" id="GO:0009097">
    <property type="term" value="P:isoleucine biosynthetic process"/>
    <property type="evidence" value="ECO:0007669"/>
    <property type="project" value="UniProtKB-UniPathway"/>
</dbReference>
<dbReference type="Pfam" id="PF07991">
    <property type="entry name" value="KARI_N"/>
    <property type="match status" value="1"/>
</dbReference>
<dbReference type="PANTHER" id="PTHR21371">
    <property type="entry name" value="KETOL-ACID REDUCTOISOMERASE, MITOCHONDRIAL"/>
    <property type="match status" value="1"/>
</dbReference>
<proteinExistence type="inferred from homology"/>
<sequence>MEIPKIYKDRDADINIIKSRKVGIVGFGNQGRAQALNLKGSGVDICIGLRQGSASRKLAKSNGIKCCSISETIECCDIISLLVPDQVMGEVYKTYIAPNIKERHTLLFAHGYNIHYKMIQPPGFINVVMAAPSGAGTELRKQFQAGKGIPGLFAIEQDYTQDSQELLLSYCKAIGLTRMGVFESTFKEETETDLFGEQIILTGGIPKLIQSSYKVLLESGYNPVTAWFVCYYELKTIVDMFHSKGFEFMNSAISDTAEYGGITRGSRIIDQHVEDEMRSALKEIQSGAFHKEWQKEAEDGFPTLSKLREEEKNLPIQKIANSILKDLFEKK</sequence>
<dbReference type="PROSITE" id="PS51850">
    <property type="entry name" value="KARI_N"/>
    <property type="match status" value="1"/>
</dbReference>
<organism evidence="12">
    <name type="scientific">marine metagenome</name>
    <dbReference type="NCBI Taxonomy" id="408172"/>
    <lineage>
        <taxon>unclassified sequences</taxon>
        <taxon>metagenomes</taxon>
        <taxon>ecological metagenomes</taxon>
    </lineage>
</organism>
<dbReference type="InterPro" id="IPR013023">
    <property type="entry name" value="KARI"/>
</dbReference>
<dbReference type="PANTHER" id="PTHR21371:SF1">
    <property type="entry name" value="KETOL-ACID REDUCTOISOMERASE, MITOCHONDRIAL"/>
    <property type="match status" value="1"/>
</dbReference>
<feature type="domain" description="KARI C-terminal knotted" evidence="11">
    <location>
        <begin position="185"/>
        <end position="330"/>
    </location>
</feature>
<comment type="pathway">
    <text evidence="2">Amino-acid biosynthesis; L-valine biosynthesis; L-valine from pyruvate: step 2/4.</text>
</comment>
<keyword evidence="8" id="KW-0560">Oxidoreductase</keyword>
<dbReference type="Gene3D" id="3.40.50.720">
    <property type="entry name" value="NAD(P)-binding Rossmann-like Domain"/>
    <property type="match status" value="1"/>
</dbReference>
<keyword evidence="7" id="KW-0460">Magnesium</keyword>
<keyword evidence="5" id="KW-0028">Amino-acid biosynthesis</keyword>
<keyword evidence="9" id="KW-0100">Branched-chain amino acid biosynthesis</keyword>
<dbReference type="NCBIfam" id="NF004017">
    <property type="entry name" value="PRK05479.1"/>
    <property type="match status" value="1"/>
</dbReference>
<dbReference type="UniPathway" id="UPA00047">
    <property type="reaction ID" value="UER00056"/>
</dbReference>
<evidence type="ECO:0000256" key="9">
    <source>
        <dbReference type="ARBA" id="ARBA00023304"/>
    </source>
</evidence>
<comment type="similarity">
    <text evidence="4">Belongs to the ketol-acid reductoisomerase family.</text>
</comment>
<comment type="cofactor">
    <cofactor evidence="1">
        <name>Mg(2+)</name>
        <dbReference type="ChEBI" id="CHEBI:18420"/>
    </cofactor>
</comment>